<evidence type="ECO:0000256" key="5">
    <source>
        <dbReference type="ARBA" id="ARBA00023211"/>
    </source>
</evidence>
<keyword evidence="2" id="KW-0997">Cell inner membrane</keyword>
<keyword evidence="1" id="KW-1003">Cell membrane</keyword>
<keyword evidence="9" id="KW-1185">Reference proteome</keyword>
<dbReference type="EC" id="3.6.1.54" evidence="8"/>
<evidence type="ECO:0000259" key="7">
    <source>
        <dbReference type="Pfam" id="PF00149"/>
    </source>
</evidence>
<accession>A0ABU8S506</accession>
<feature type="domain" description="Calcineurin-like phosphoesterase" evidence="7">
    <location>
        <begin position="35"/>
        <end position="232"/>
    </location>
</feature>
<dbReference type="CDD" id="cd07398">
    <property type="entry name" value="MPP_YbbF-LpxH"/>
    <property type="match status" value="1"/>
</dbReference>
<evidence type="ECO:0000256" key="6">
    <source>
        <dbReference type="SAM" id="MobiDB-lite"/>
    </source>
</evidence>
<name>A0ABU8S506_9SPHN</name>
<dbReference type="InterPro" id="IPR043461">
    <property type="entry name" value="LpxH-like"/>
</dbReference>
<dbReference type="Proteomes" id="UP001379235">
    <property type="component" value="Unassembled WGS sequence"/>
</dbReference>
<evidence type="ECO:0000256" key="1">
    <source>
        <dbReference type="ARBA" id="ARBA00022475"/>
    </source>
</evidence>
<evidence type="ECO:0000256" key="3">
    <source>
        <dbReference type="ARBA" id="ARBA00022723"/>
    </source>
</evidence>
<dbReference type="InterPro" id="IPR029052">
    <property type="entry name" value="Metallo-depent_PP-like"/>
</dbReference>
<evidence type="ECO:0000313" key="9">
    <source>
        <dbReference type="Proteomes" id="UP001379235"/>
    </source>
</evidence>
<evidence type="ECO:0000313" key="8">
    <source>
        <dbReference type="EMBL" id="MEJ6008939.1"/>
    </source>
</evidence>
<dbReference type="SUPFAM" id="SSF56300">
    <property type="entry name" value="Metallo-dependent phosphatases"/>
    <property type="match status" value="1"/>
</dbReference>
<dbReference type="PANTHER" id="PTHR34990:SF2">
    <property type="entry name" value="BLL8164 PROTEIN"/>
    <property type="match status" value="1"/>
</dbReference>
<dbReference type="InterPro" id="IPR004843">
    <property type="entry name" value="Calcineurin-like_PHP"/>
</dbReference>
<keyword evidence="8" id="KW-0378">Hydrolase</keyword>
<sequence>MERLTRGNSGKGNTPNWLLRPEPKGFRPKRRCRAVWISDIHLGTKGCKAEMLVDFLQSIEPETLYLVGDIVDGWSLRKGWYWPDAHNEIVRRILKMAHRNTQVIFVVGNHDEVLRDYAGLSFGGVSLALEAEHITADGRRLLITHGDSFDGVVLYARWLAFLGDKAYSLLLRANIVVNAVRRRLNLPYWSLSAYLKKRVKNAVQFVCNFEEALVHEARSRGFDGVVCGHIHSAEIRQIDGITYYNDGDWVESCTALLEDAAGQISIIEWGREPADPMIVPAQMEQAA</sequence>
<evidence type="ECO:0000256" key="4">
    <source>
        <dbReference type="ARBA" id="ARBA00023136"/>
    </source>
</evidence>
<dbReference type="Pfam" id="PF00149">
    <property type="entry name" value="Metallophos"/>
    <property type="match status" value="1"/>
</dbReference>
<feature type="compositionally biased region" description="Polar residues" evidence="6">
    <location>
        <begin position="1"/>
        <end position="16"/>
    </location>
</feature>
<proteinExistence type="predicted"/>
<reference evidence="8 9" key="1">
    <citation type="submission" date="2024-03" db="EMBL/GenBank/DDBJ databases">
        <authorList>
            <person name="Jo J.-H."/>
        </authorList>
    </citation>
    <scope>NUCLEOTIDE SEQUENCE [LARGE SCALE GENOMIC DNA]</scope>
    <source>
        <strain evidence="8 9">AS3R-12</strain>
    </source>
</reference>
<gene>
    <name evidence="8" type="ORF">WG900_03285</name>
</gene>
<dbReference type="GO" id="GO:0016787">
    <property type="term" value="F:hydrolase activity"/>
    <property type="evidence" value="ECO:0007669"/>
    <property type="project" value="UniProtKB-KW"/>
</dbReference>
<comment type="caution">
    <text evidence="8">The sequence shown here is derived from an EMBL/GenBank/DDBJ whole genome shotgun (WGS) entry which is preliminary data.</text>
</comment>
<organism evidence="8 9">
    <name type="scientific">Novosphingobium aquae</name>
    <dbReference type="NCBI Taxonomy" id="3133435"/>
    <lineage>
        <taxon>Bacteria</taxon>
        <taxon>Pseudomonadati</taxon>
        <taxon>Pseudomonadota</taxon>
        <taxon>Alphaproteobacteria</taxon>
        <taxon>Sphingomonadales</taxon>
        <taxon>Sphingomonadaceae</taxon>
        <taxon>Novosphingobium</taxon>
    </lineage>
</organism>
<protein>
    <submittedName>
        <fullName evidence="8">UDP-2,3-diacylglucosamine diphosphatase</fullName>
        <ecNumber evidence="8">3.6.1.54</ecNumber>
    </submittedName>
</protein>
<feature type="region of interest" description="Disordered" evidence="6">
    <location>
        <begin position="1"/>
        <end position="20"/>
    </location>
</feature>
<dbReference type="Gene3D" id="3.60.21.10">
    <property type="match status" value="1"/>
</dbReference>
<keyword evidence="3" id="KW-0479">Metal-binding</keyword>
<dbReference type="PANTHER" id="PTHR34990">
    <property type="entry name" value="UDP-2,3-DIACYLGLUCOSAMINE HYDROLASE-RELATED"/>
    <property type="match status" value="1"/>
</dbReference>
<keyword evidence="5" id="KW-0464">Manganese</keyword>
<evidence type="ECO:0000256" key="2">
    <source>
        <dbReference type="ARBA" id="ARBA00022519"/>
    </source>
</evidence>
<keyword evidence="4" id="KW-0472">Membrane</keyword>
<dbReference type="RefSeq" id="WP_339964628.1">
    <property type="nucleotide sequence ID" value="NZ_JBBHJY010000001.1"/>
</dbReference>
<dbReference type="EMBL" id="JBBHJY010000001">
    <property type="protein sequence ID" value="MEJ6008939.1"/>
    <property type="molecule type" value="Genomic_DNA"/>
</dbReference>